<dbReference type="AlphaFoldDB" id="A0A8T0NUT2"/>
<name>A0A8T0NUT2_PANVG</name>
<gene>
    <name evidence="2" type="ORF">PVAP13_9KG525800</name>
</gene>
<evidence type="ECO:0000313" key="3">
    <source>
        <dbReference type="Proteomes" id="UP000823388"/>
    </source>
</evidence>
<keyword evidence="3" id="KW-1185">Reference proteome</keyword>
<dbReference type="Proteomes" id="UP000823388">
    <property type="component" value="Chromosome 9K"/>
</dbReference>
<evidence type="ECO:0000256" key="1">
    <source>
        <dbReference type="SAM" id="MobiDB-lite"/>
    </source>
</evidence>
<organism evidence="2 3">
    <name type="scientific">Panicum virgatum</name>
    <name type="common">Blackwell switchgrass</name>
    <dbReference type="NCBI Taxonomy" id="38727"/>
    <lineage>
        <taxon>Eukaryota</taxon>
        <taxon>Viridiplantae</taxon>
        <taxon>Streptophyta</taxon>
        <taxon>Embryophyta</taxon>
        <taxon>Tracheophyta</taxon>
        <taxon>Spermatophyta</taxon>
        <taxon>Magnoliopsida</taxon>
        <taxon>Liliopsida</taxon>
        <taxon>Poales</taxon>
        <taxon>Poaceae</taxon>
        <taxon>PACMAD clade</taxon>
        <taxon>Panicoideae</taxon>
        <taxon>Panicodae</taxon>
        <taxon>Paniceae</taxon>
        <taxon>Panicinae</taxon>
        <taxon>Panicum</taxon>
        <taxon>Panicum sect. Hiantes</taxon>
    </lineage>
</organism>
<accession>A0A8T0NUT2</accession>
<sequence>MAFFPGKARRSPHFTHVRPPLASFGVGATTTAAFQQPLCCHASAAQFRGFELHGYKKARGTKMVAVQHPTAYTSPSSPLIRPLPIPRTKVSTLKSHKRMLNSTVELIALWASSRPSLLAFCFSHLIIAVLLGDRGCASELGTDGDGRGELAPEGDQAEPLRGVQVHGGAKCNGGQEGPAATTKIIAGRGRAGEGVAGAGEVDAGAVQLDASGDNSGGEGESVGADASSQEKRDGDAEEDELMVRAEEFIQRMNRAWRTENVCLC</sequence>
<feature type="region of interest" description="Disordered" evidence="1">
    <location>
        <begin position="207"/>
        <end position="240"/>
    </location>
</feature>
<dbReference type="PANTHER" id="PTHR36595">
    <property type="entry name" value="TRANSMEMBRANE PROTEIN"/>
    <property type="match status" value="1"/>
</dbReference>
<protein>
    <submittedName>
        <fullName evidence="2">Uncharacterized protein</fullName>
    </submittedName>
</protein>
<proteinExistence type="predicted"/>
<dbReference type="EMBL" id="CM029053">
    <property type="protein sequence ID" value="KAG2553367.1"/>
    <property type="molecule type" value="Genomic_DNA"/>
</dbReference>
<evidence type="ECO:0000313" key="2">
    <source>
        <dbReference type="EMBL" id="KAG2553367.1"/>
    </source>
</evidence>
<comment type="caution">
    <text evidence="2">The sequence shown here is derived from an EMBL/GenBank/DDBJ whole genome shotgun (WGS) entry which is preliminary data.</text>
</comment>
<reference evidence="2" key="1">
    <citation type="submission" date="2020-05" db="EMBL/GenBank/DDBJ databases">
        <title>WGS assembly of Panicum virgatum.</title>
        <authorList>
            <person name="Lovell J.T."/>
            <person name="Jenkins J."/>
            <person name="Shu S."/>
            <person name="Juenger T.E."/>
            <person name="Schmutz J."/>
        </authorList>
    </citation>
    <scope>NUCLEOTIDE SEQUENCE</scope>
    <source>
        <strain evidence="2">AP13</strain>
    </source>
</reference>
<dbReference type="PANTHER" id="PTHR36595:SF1">
    <property type="entry name" value="TRANSMEMBRANE PROTEIN"/>
    <property type="match status" value="1"/>
</dbReference>